<keyword evidence="2" id="KW-1185">Reference proteome</keyword>
<keyword evidence="1" id="KW-0808">Transferase</keyword>
<accession>A0ACD4XMK0</accession>
<organism evidence="1 2">
    <name type="scientific">Pseudomonas fluorescens</name>
    <dbReference type="NCBI Taxonomy" id="294"/>
    <lineage>
        <taxon>Bacteria</taxon>
        <taxon>Pseudomonadati</taxon>
        <taxon>Pseudomonadota</taxon>
        <taxon>Gammaproteobacteria</taxon>
        <taxon>Pseudomonadales</taxon>
        <taxon>Pseudomonadaceae</taxon>
        <taxon>Pseudomonas</taxon>
    </lineage>
</organism>
<evidence type="ECO:0000313" key="2">
    <source>
        <dbReference type="Proteomes" id="UP001325023"/>
    </source>
</evidence>
<dbReference type="EC" id="2.3.1.-" evidence="1"/>
<dbReference type="EMBL" id="CP140009">
    <property type="protein sequence ID" value="WQD70467.1"/>
    <property type="molecule type" value="Genomic_DNA"/>
</dbReference>
<dbReference type="Proteomes" id="UP001325023">
    <property type="component" value="Chromosome"/>
</dbReference>
<name>A0ACD4XMK0_PSEFL</name>
<gene>
    <name evidence="1" type="ORF">U0037_20680</name>
</gene>
<sequence length="662" mass="74816">MTATKAPDFSRSIVHPNYRPDIDGLRALAVLSVVAFHAFPSLIRGGFIGVDVFFVISGYLISTIIFNSVALKVFSFRVFYARRIRRIFPALIVVMVLSLLYGWFALLPKELAELGKHIVGGSAFLSNIMLWFESGYFDRSSDLKPMLHLWSLGVEEQFYIFWPLLAWIAWWRGLSWFWLVTVLCAGSFLANVEIVNSAPTEAFYSPYTRFWELLVGSFLAYCSFSSEGRLACTKKFVQQRLLVALFRRSPIEAKKIVVELASITGFVLIGLALWNINSEMSFPGYWALLPVLGAACLISSGPSAFLNRAILSNKIAVWFGLISFPLYLWHWPVLTFLRISVGDMPAREWRIGAVAVSVLLAWLTYRFVEKPLRELPMRITVEYILVVSMAILAGIGFYIYRSEGVPQRFPAIIQSITTYKFDPDYVYRRGTCYLDVDQGEALFSNCKDESSGNRKSLLLWGDSHAAHLYAGYKKSFGVEYAIIQRNASGCPPILGLKLDDAAGLFRPMCFSINNMVINYARINHPDRVVLSARWDIYNWNGIKDTIIALQSFGISDIDVIGPVPEWKESLPKQLYRYFQKSDGREVPERMSFGLDPVGMASEESLRKLVESLGARYISAKSILCNEDGCITRFGDEGRTLSAWDEGHLTEEGSEQLVSKFPR</sequence>
<protein>
    <submittedName>
        <fullName evidence="1">Acyltransferase family protein</fullName>
        <ecNumber evidence="1">2.3.1.-</ecNumber>
    </submittedName>
</protein>
<reference evidence="1" key="1">
    <citation type="submission" date="2023-12" db="EMBL/GenBank/DDBJ databases">
        <title>Genome sequencing and assembly of bacterial species from a model synthetic community.</title>
        <authorList>
            <person name="Hogle S.L."/>
        </authorList>
    </citation>
    <scope>NUCLEOTIDE SEQUENCE</scope>
    <source>
        <strain evidence="1">SBW25</strain>
    </source>
</reference>
<keyword evidence="1" id="KW-0012">Acyltransferase</keyword>
<evidence type="ECO:0000313" key="1">
    <source>
        <dbReference type="EMBL" id="WQD70467.1"/>
    </source>
</evidence>
<proteinExistence type="predicted"/>